<keyword evidence="7 20" id="KW-1133">Transmembrane helix</keyword>
<keyword evidence="6 15" id="KW-0067">ATP-binding</keyword>
<sequence length="664" mass="74963">MVQISLHPHKQNPLPRKSQEKRFFTMLERLAQVAWNTSRLVSKANLVGSGSQQSLTIESVRGDDMGSITCSAENVVGKVSSNFSLIVNSAPIIVKFEIRQGFYWCVDYEIKGYPTPNRTWYFNGEKLLYSNDITDVLHSSGEKLKGSLEFTSTSLNRQGYYTLSVSNVYGSANQTLAVNFHQQFADFQPGIPGSLPPLLPPNLPFPTSTNHSHSNANSKELPSPGEDFAENDSLTVQIAMATIALVVGFTVVGFLVYWTKVRPCKKMSSENENNQYSKMLCLLYFFPRTSEENSPTSATIFRRETIPIHSTMAENPHYEAHHFPSNNDSKEDRDQVSMPLLVLDRKPEYKVISSSCLHSLKDLGEGVFGKVHLSTYCSSEDLEAEKFLVAVKILKFCGEESANDFDREATLLTQLTHRNIVQFHGACVDEKPWKMVFEYMENGDLNQFLRVRGPDAHLLEARHDPNCIKISGHHIEGSPVDPPQKLSLLILLQMARDISQGMEYLASMHYVHRDLATRNCLVGKNLVVKIGDFGMSRDIYSSDYYRVGGHTLLPVRWMPPEAVMYRKFTSESDVWSFGVVLWEIFSFGKQPWYGYSNQEVIQLVTGGQVLPCPLATPPDAYQLMLNCWQTQPNQRSTMKAVNERLLELCSPCVKNSTLYLNVLE</sequence>
<dbReference type="GO" id="GO:0004714">
    <property type="term" value="F:transmembrane receptor protein tyrosine kinase activity"/>
    <property type="evidence" value="ECO:0007669"/>
    <property type="project" value="UniProtKB-EC"/>
</dbReference>
<keyword evidence="8 20" id="KW-0472">Membrane</keyword>
<comment type="similarity">
    <text evidence="18">Belongs to the protein kinase superfamily. Tyr protein kinase family. Insulin receptor subfamily.</text>
</comment>
<dbReference type="GO" id="GO:0030424">
    <property type="term" value="C:axon"/>
    <property type="evidence" value="ECO:0007669"/>
    <property type="project" value="TreeGrafter"/>
</dbReference>
<dbReference type="AlphaFoldDB" id="A0A8J2RHE7"/>
<dbReference type="SMART" id="SM00219">
    <property type="entry name" value="TyrKc"/>
    <property type="match status" value="1"/>
</dbReference>
<dbReference type="PIRSF" id="PIRSF000615">
    <property type="entry name" value="TyrPK_CSF1-R"/>
    <property type="match status" value="1"/>
</dbReference>
<feature type="region of interest" description="Disordered" evidence="19">
    <location>
        <begin position="198"/>
        <end position="228"/>
    </location>
</feature>
<dbReference type="OrthoDB" id="3256376at2759"/>
<feature type="binding site" evidence="15 17">
    <location>
        <position position="392"/>
    </location>
    <ligand>
        <name>ATP</name>
        <dbReference type="ChEBI" id="CHEBI:30616"/>
    </ligand>
</feature>
<dbReference type="SUPFAM" id="SSF56112">
    <property type="entry name" value="Protein kinase-like (PK-like)"/>
    <property type="match status" value="1"/>
</dbReference>
<dbReference type="GO" id="GO:0007169">
    <property type="term" value="P:cell surface receptor protein tyrosine kinase signaling pathway"/>
    <property type="evidence" value="ECO:0007669"/>
    <property type="project" value="InterPro"/>
</dbReference>
<evidence type="ECO:0000256" key="9">
    <source>
        <dbReference type="ARBA" id="ARBA00023137"/>
    </source>
</evidence>
<dbReference type="PROSITE" id="PS50011">
    <property type="entry name" value="PROTEIN_KINASE_DOM"/>
    <property type="match status" value="1"/>
</dbReference>
<dbReference type="GO" id="GO:0043235">
    <property type="term" value="C:receptor complex"/>
    <property type="evidence" value="ECO:0007669"/>
    <property type="project" value="TreeGrafter"/>
</dbReference>
<feature type="binding site" evidence="15">
    <location>
        <begin position="364"/>
        <end position="371"/>
    </location>
    <ligand>
        <name>ATP</name>
        <dbReference type="ChEBI" id="CHEBI:30616"/>
    </ligand>
</feature>
<dbReference type="InterPro" id="IPR000719">
    <property type="entry name" value="Prot_kinase_dom"/>
</dbReference>
<dbReference type="PANTHER" id="PTHR24416:SF614">
    <property type="entry name" value="PROTEIN KINASE DOMAIN-CONTAINING PROTEIN"/>
    <property type="match status" value="1"/>
</dbReference>
<dbReference type="Pfam" id="PF07679">
    <property type="entry name" value="I-set"/>
    <property type="match status" value="1"/>
</dbReference>
<evidence type="ECO:0000256" key="19">
    <source>
        <dbReference type="SAM" id="MobiDB-lite"/>
    </source>
</evidence>
<dbReference type="GO" id="GO:0005524">
    <property type="term" value="F:ATP binding"/>
    <property type="evidence" value="ECO:0007669"/>
    <property type="project" value="UniProtKB-UniRule"/>
</dbReference>
<feature type="compositionally biased region" description="Low complexity" evidence="19">
    <location>
        <begin position="205"/>
        <end position="218"/>
    </location>
</feature>
<evidence type="ECO:0000256" key="18">
    <source>
        <dbReference type="RuleBase" id="RU000312"/>
    </source>
</evidence>
<keyword evidence="9" id="KW-0829">Tyrosine-protein kinase</keyword>
<evidence type="ECO:0000256" key="2">
    <source>
        <dbReference type="ARBA" id="ARBA00022679"/>
    </source>
</evidence>
<evidence type="ECO:0000313" key="23">
    <source>
        <dbReference type="Proteomes" id="UP000789390"/>
    </source>
</evidence>
<feature type="transmembrane region" description="Helical" evidence="20">
    <location>
        <begin position="238"/>
        <end position="258"/>
    </location>
</feature>
<evidence type="ECO:0000256" key="3">
    <source>
        <dbReference type="ARBA" id="ARBA00022692"/>
    </source>
</evidence>
<evidence type="ECO:0000256" key="7">
    <source>
        <dbReference type="ARBA" id="ARBA00022989"/>
    </source>
</evidence>
<evidence type="ECO:0000256" key="11">
    <source>
        <dbReference type="ARBA" id="ARBA00023170"/>
    </source>
</evidence>
<evidence type="ECO:0000256" key="12">
    <source>
        <dbReference type="ARBA" id="ARBA00023180"/>
    </source>
</evidence>
<evidence type="ECO:0000256" key="16">
    <source>
        <dbReference type="PIRSR" id="PIRSR000615-3"/>
    </source>
</evidence>
<dbReference type="InterPro" id="IPR020635">
    <property type="entry name" value="Tyr_kinase_cat_dom"/>
</dbReference>
<feature type="binding site" evidence="16">
    <location>
        <position position="519"/>
    </location>
    <ligand>
        <name>Mg(2+)</name>
        <dbReference type="ChEBI" id="CHEBI:18420"/>
    </ligand>
</feature>
<evidence type="ECO:0000256" key="4">
    <source>
        <dbReference type="ARBA" id="ARBA00022741"/>
    </source>
</evidence>
<organism evidence="22 23">
    <name type="scientific">Daphnia galeata</name>
    <dbReference type="NCBI Taxonomy" id="27404"/>
    <lineage>
        <taxon>Eukaryota</taxon>
        <taxon>Metazoa</taxon>
        <taxon>Ecdysozoa</taxon>
        <taxon>Arthropoda</taxon>
        <taxon>Crustacea</taxon>
        <taxon>Branchiopoda</taxon>
        <taxon>Diplostraca</taxon>
        <taxon>Cladocera</taxon>
        <taxon>Anomopoda</taxon>
        <taxon>Daphniidae</taxon>
        <taxon>Daphnia</taxon>
    </lineage>
</organism>
<evidence type="ECO:0000256" key="5">
    <source>
        <dbReference type="ARBA" id="ARBA00022777"/>
    </source>
</evidence>
<evidence type="ECO:0000256" key="15">
    <source>
        <dbReference type="PIRSR" id="PIRSR000615-2"/>
    </source>
</evidence>
<keyword evidence="2" id="KW-0808">Transferase</keyword>
<dbReference type="GO" id="GO:0010976">
    <property type="term" value="P:positive regulation of neuron projection development"/>
    <property type="evidence" value="ECO:0007669"/>
    <property type="project" value="TreeGrafter"/>
</dbReference>
<feature type="binding site" evidence="16">
    <location>
        <position position="532"/>
    </location>
    <ligand>
        <name>Mg(2+)</name>
        <dbReference type="ChEBI" id="CHEBI:18420"/>
    </ligand>
</feature>
<name>A0A8J2RHE7_9CRUS</name>
<evidence type="ECO:0000256" key="6">
    <source>
        <dbReference type="ARBA" id="ARBA00022840"/>
    </source>
</evidence>
<comment type="caution">
    <text evidence="22">The sequence shown here is derived from an EMBL/GenBank/DDBJ whole genome shotgun (WGS) entry which is preliminary data.</text>
</comment>
<keyword evidence="12" id="KW-0325">Glycoprotein</keyword>
<dbReference type="InterPro" id="IPR011009">
    <property type="entry name" value="Kinase-like_dom_sf"/>
</dbReference>
<reference evidence="22" key="1">
    <citation type="submission" date="2021-11" db="EMBL/GenBank/DDBJ databases">
        <authorList>
            <person name="Schell T."/>
        </authorList>
    </citation>
    <scope>NUCLEOTIDE SEQUENCE</scope>
    <source>
        <strain evidence="22">M5</strain>
    </source>
</reference>
<keyword evidence="16" id="KW-0479">Metal-binding</keyword>
<dbReference type="GO" id="GO:0051897">
    <property type="term" value="P:positive regulation of phosphatidylinositol 3-kinase/protein kinase B signal transduction"/>
    <property type="evidence" value="ECO:0007669"/>
    <property type="project" value="TreeGrafter"/>
</dbReference>
<dbReference type="PRINTS" id="PR00109">
    <property type="entry name" value="TYRKINASE"/>
</dbReference>
<dbReference type="GO" id="GO:0005030">
    <property type="term" value="F:neurotrophin receptor activity"/>
    <property type="evidence" value="ECO:0007669"/>
    <property type="project" value="TreeGrafter"/>
</dbReference>
<dbReference type="GO" id="GO:0005886">
    <property type="term" value="C:plasma membrane"/>
    <property type="evidence" value="ECO:0007669"/>
    <property type="project" value="TreeGrafter"/>
</dbReference>
<keyword evidence="18" id="KW-0597">Phosphoprotein</keyword>
<dbReference type="Gene3D" id="2.60.40.10">
    <property type="entry name" value="Immunoglobulins"/>
    <property type="match status" value="2"/>
</dbReference>
<protein>
    <recommendedName>
        <fullName evidence="18">Tyrosine-protein kinase receptor</fullName>
        <ecNumber evidence="18">2.7.10.1</ecNumber>
    </recommendedName>
</protein>
<dbReference type="PROSITE" id="PS00109">
    <property type="entry name" value="PROTEIN_KINASE_TYR"/>
    <property type="match status" value="1"/>
</dbReference>
<evidence type="ECO:0000313" key="22">
    <source>
        <dbReference type="EMBL" id="CAH0099503.1"/>
    </source>
</evidence>
<dbReference type="Proteomes" id="UP000789390">
    <property type="component" value="Unassembled WGS sequence"/>
</dbReference>
<dbReference type="InterPro" id="IPR008266">
    <property type="entry name" value="Tyr_kinase_AS"/>
</dbReference>
<dbReference type="InterPro" id="IPR001245">
    <property type="entry name" value="Ser-Thr/Tyr_kinase_cat_dom"/>
</dbReference>
<dbReference type="InterPro" id="IPR002011">
    <property type="entry name" value="Tyr_kinase_rcpt_2_CS"/>
</dbReference>
<dbReference type="Gene3D" id="3.30.200.20">
    <property type="entry name" value="Phosphorylase Kinase, domain 1"/>
    <property type="match status" value="1"/>
</dbReference>
<comment type="catalytic activity">
    <reaction evidence="13 18">
        <text>L-tyrosyl-[protein] + ATP = O-phospho-L-tyrosyl-[protein] + ADP + H(+)</text>
        <dbReference type="Rhea" id="RHEA:10596"/>
        <dbReference type="Rhea" id="RHEA-COMP:10136"/>
        <dbReference type="Rhea" id="RHEA-COMP:20101"/>
        <dbReference type="ChEBI" id="CHEBI:15378"/>
        <dbReference type="ChEBI" id="CHEBI:30616"/>
        <dbReference type="ChEBI" id="CHEBI:46858"/>
        <dbReference type="ChEBI" id="CHEBI:61978"/>
        <dbReference type="ChEBI" id="CHEBI:456216"/>
        <dbReference type="EC" id="2.7.10.1"/>
    </reaction>
</comment>
<evidence type="ECO:0000256" key="10">
    <source>
        <dbReference type="ARBA" id="ARBA00023157"/>
    </source>
</evidence>
<feature type="domain" description="Protein kinase" evidence="21">
    <location>
        <begin position="357"/>
        <end position="653"/>
    </location>
</feature>
<keyword evidence="16" id="KW-0460">Magnesium</keyword>
<dbReference type="SUPFAM" id="SSF48726">
    <property type="entry name" value="Immunoglobulin"/>
    <property type="match status" value="2"/>
</dbReference>
<dbReference type="InterPro" id="IPR036179">
    <property type="entry name" value="Ig-like_dom_sf"/>
</dbReference>
<feature type="binding site" evidence="15">
    <location>
        <begin position="438"/>
        <end position="444"/>
    </location>
    <ligand>
        <name>ATP</name>
        <dbReference type="ChEBI" id="CHEBI:30616"/>
    </ligand>
</feature>
<feature type="binding site" evidence="15">
    <location>
        <position position="518"/>
    </location>
    <ligand>
        <name>ATP</name>
        <dbReference type="ChEBI" id="CHEBI:30616"/>
    </ligand>
</feature>
<dbReference type="EC" id="2.7.10.1" evidence="18"/>
<keyword evidence="3 18" id="KW-0812">Transmembrane</keyword>
<dbReference type="FunFam" id="1.10.510.10:FF:000701">
    <property type="entry name" value="Tyrosine-protein kinase receptor"/>
    <property type="match status" value="1"/>
</dbReference>
<feature type="active site" description="Proton acceptor" evidence="14">
    <location>
        <position position="514"/>
    </location>
</feature>
<dbReference type="GO" id="GO:0043121">
    <property type="term" value="F:neurotrophin binding"/>
    <property type="evidence" value="ECO:0007669"/>
    <property type="project" value="TreeGrafter"/>
</dbReference>
<evidence type="ECO:0000256" key="8">
    <source>
        <dbReference type="ARBA" id="ARBA00023136"/>
    </source>
</evidence>
<dbReference type="EMBL" id="CAKKLH010000020">
    <property type="protein sequence ID" value="CAH0099503.1"/>
    <property type="molecule type" value="Genomic_DNA"/>
</dbReference>
<evidence type="ECO:0000256" key="20">
    <source>
        <dbReference type="SAM" id="Phobius"/>
    </source>
</evidence>
<accession>A0A8J2RHE7</accession>
<dbReference type="PROSITE" id="PS00239">
    <property type="entry name" value="RECEPTOR_TYR_KIN_II"/>
    <property type="match status" value="1"/>
</dbReference>
<evidence type="ECO:0000256" key="14">
    <source>
        <dbReference type="PIRSR" id="PIRSR000615-1"/>
    </source>
</evidence>
<proteinExistence type="inferred from homology"/>
<dbReference type="Pfam" id="PF07714">
    <property type="entry name" value="PK_Tyr_Ser-Thr"/>
    <property type="match status" value="1"/>
</dbReference>
<evidence type="ECO:0000256" key="13">
    <source>
        <dbReference type="ARBA" id="ARBA00051243"/>
    </source>
</evidence>
<dbReference type="GO" id="GO:0046872">
    <property type="term" value="F:metal ion binding"/>
    <property type="evidence" value="ECO:0007669"/>
    <property type="project" value="UniProtKB-KW"/>
</dbReference>
<keyword evidence="10" id="KW-1015">Disulfide bond</keyword>
<evidence type="ECO:0000259" key="21">
    <source>
        <dbReference type="PROSITE" id="PS50011"/>
    </source>
</evidence>
<dbReference type="PANTHER" id="PTHR24416">
    <property type="entry name" value="TYROSINE-PROTEIN KINASE RECEPTOR"/>
    <property type="match status" value="1"/>
</dbReference>
<dbReference type="GO" id="GO:1990090">
    <property type="term" value="P:cellular response to nerve growth factor stimulus"/>
    <property type="evidence" value="ECO:0007669"/>
    <property type="project" value="TreeGrafter"/>
</dbReference>
<keyword evidence="11 18" id="KW-0675">Receptor</keyword>
<gene>
    <name evidence="22" type="ORF">DGAL_LOCUS1642</name>
</gene>
<comment type="subcellular location">
    <subcellularLocation>
        <location evidence="1">Membrane</location>
        <topology evidence="1">Single-pass membrane protein</topology>
    </subcellularLocation>
</comment>
<dbReference type="InterPro" id="IPR017441">
    <property type="entry name" value="Protein_kinase_ATP_BS"/>
</dbReference>
<keyword evidence="23" id="KW-1185">Reference proteome</keyword>
<dbReference type="Gene3D" id="1.10.510.10">
    <property type="entry name" value="Transferase(Phosphotransferase) domain 1"/>
    <property type="match status" value="1"/>
</dbReference>
<dbReference type="PROSITE" id="PS00107">
    <property type="entry name" value="PROTEIN_KINASE_ATP"/>
    <property type="match status" value="1"/>
</dbReference>
<keyword evidence="5" id="KW-0418">Kinase</keyword>
<evidence type="ECO:0000256" key="1">
    <source>
        <dbReference type="ARBA" id="ARBA00004167"/>
    </source>
</evidence>
<keyword evidence="4 15" id="KW-0547">Nucleotide-binding</keyword>
<dbReference type="InterPro" id="IPR050122">
    <property type="entry name" value="RTK"/>
</dbReference>
<dbReference type="InterPro" id="IPR013098">
    <property type="entry name" value="Ig_I-set"/>
</dbReference>
<evidence type="ECO:0000256" key="17">
    <source>
        <dbReference type="PROSITE-ProRule" id="PRU10141"/>
    </source>
</evidence>
<dbReference type="InterPro" id="IPR013783">
    <property type="entry name" value="Ig-like_fold"/>
</dbReference>